<feature type="compositionally biased region" description="Acidic residues" evidence="8">
    <location>
        <begin position="1237"/>
        <end position="1247"/>
    </location>
</feature>
<organism evidence="10 11">
    <name type="scientific">Colletotrichum karsti</name>
    <dbReference type="NCBI Taxonomy" id="1095194"/>
    <lineage>
        <taxon>Eukaryota</taxon>
        <taxon>Fungi</taxon>
        <taxon>Dikarya</taxon>
        <taxon>Ascomycota</taxon>
        <taxon>Pezizomycotina</taxon>
        <taxon>Sordariomycetes</taxon>
        <taxon>Hypocreomycetidae</taxon>
        <taxon>Glomerellales</taxon>
        <taxon>Glomerellaceae</taxon>
        <taxon>Colletotrichum</taxon>
        <taxon>Colletotrichum boninense species complex</taxon>
    </lineage>
</organism>
<dbReference type="AlphaFoldDB" id="A0A9P6LK87"/>
<dbReference type="Gene3D" id="1.25.40.20">
    <property type="entry name" value="Ankyrin repeat-containing domain"/>
    <property type="match status" value="4"/>
</dbReference>
<dbReference type="OrthoDB" id="341259at2759"/>
<keyword evidence="1" id="KW-0479">Metal-binding</keyword>
<dbReference type="Pfam" id="PF00023">
    <property type="entry name" value="Ank"/>
    <property type="match status" value="1"/>
</dbReference>
<gene>
    <name evidence="10" type="ORF">CkaCkLH20_06707</name>
</gene>
<accession>A0A9P6LK87</accession>
<feature type="region of interest" description="Disordered" evidence="8">
    <location>
        <begin position="1211"/>
        <end position="1266"/>
    </location>
</feature>
<keyword evidence="5 6" id="KW-0040">ANK repeat</keyword>
<protein>
    <submittedName>
        <fullName evidence="10">Ankyrin unc44</fullName>
    </submittedName>
</protein>
<feature type="repeat" description="ANK" evidence="6">
    <location>
        <begin position="830"/>
        <end position="862"/>
    </location>
</feature>
<evidence type="ECO:0000256" key="4">
    <source>
        <dbReference type="ARBA" id="ARBA00022833"/>
    </source>
</evidence>
<keyword evidence="2" id="KW-0677">Repeat</keyword>
<evidence type="ECO:0000256" key="2">
    <source>
        <dbReference type="ARBA" id="ARBA00022737"/>
    </source>
</evidence>
<feature type="repeat" description="ANK" evidence="6">
    <location>
        <begin position="971"/>
        <end position="1003"/>
    </location>
</feature>
<dbReference type="Proteomes" id="UP000781932">
    <property type="component" value="Unassembled WGS sequence"/>
</dbReference>
<feature type="repeat" description="ANK" evidence="6">
    <location>
        <begin position="483"/>
        <end position="515"/>
    </location>
</feature>
<dbReference type="EMBL" id="JAATWM020000020">
    <property type="protein sequence ID" value="KAF9875775.1"/>
    <property type="molecule type" value="Genomic_DNA"/>
</dbReference>
<feature type="repeat" description="ANK" evidence="6">
    <location>
        <begin position="938"/>
        <end position="970"/>
    </location>
</feature>
<dbReference type="SMART" id="SM00248">
    <property type="entry name" value="ANK"/>
    <property type="match status" value="19"/>
</dbReference>
<dbReference type="RefSeq" id="XP_038745236.1">
    <property type="nucleotide sequence ID" value="XM_038889424.1"/>
</dbReference>
<dbReference type="InterPro" id="IPR043145">
    <property type="entry name" value="Znf_ZZ_sf"/>
</dbReference>
<proteinExistence type="predicted"/>
<comment type="caution">
    <text evidence="10">The sequence shown here is derived from an EMBL/GenBank/DDBJ whole genome shotgun (WGS) entry which is preliminary data.</text>
</comment>
<feature type="repeat" description="ANK" evidence="6">
    <location>
        <begin position="635"/>
        <end position="667"/>
    </location>
</feature>
<evidence type="ECO:0000313" key="10">
    <source>
        <dbReference type="EMBL" id="KAF9875775.1"/>
    </source>
</evidence>
<dbReference type="Pfam" id="PF12796">
    <property type="entry name" value="Ank_2"/>
    <property type="match status" value="5"/>
</dbReference>
<dbReference type="CDD" id="cd02249">
    <property type="entry name" value="ZZ"/>
    <property type="match status" value="1"/>
</dbReference>
<evidence type="ECO:0000256" key="7">
    <source>
        <dbReference type="PROSITE-ProRule" id="PRU00228"/>
    </source>
</evidence>
<feature type="repeat" description="ANK" evidence="6">
    <location>
        <begin position="1067"/>
        <end position="1101"/>
    </location>
</feature>
<dbReference type="InterPro" id="IPR036770">
    <property type="entry name" value="Ankyrin_rpt-contain_sf"/>
</dbReference>
<dbReference type="InterPro" id="IPR000433">
    <property type="entry name" value="Znf_ZZ"/>
</dbReference>
<dbReference type="PANTHER" id="PTHR24198:SF165">
    <property type="entry name" value="ANKYRIN REPEAT-CONTAINING PROTEIN-RELATED"/>
    <property type="match status" value="1"/>
</dbReference>
<feature type="repeat" description="ANK" evidence="6">
    <location>
        <begin position="863"/>
        <end position="895"/>
    </location>
</feature>
<evidence type="ECO:0000313" key="11">
    <source>
        <dbReference type="Proteomes" id="UP000781932"/>
    </source>
</evidence>
<dbReference type="PROSITE" id="PS50297">
    <property type="entry name" value="ANK_REP_REGION"/>
    <property type="match status" value="11"/>
</dbReference>
<dbReference type="PRINTS" id="PR01415">
    <property type="entry name" value="ANKYRIN"/>
</dbReference>
<dbReference type="PROSITE" id="PS50135">
    <property type="entry name" value="ZF_ZZ_2"/>
    <property type="match status" value="1"/>
</dbReference>
<dbReference type="InterPro" id="IPR002110">
    <property type="entry name" value="Ankyrin_rpt"/>
</dbReference>
<dbReference type="SUPFAM" id="SSF57850">
    <property type="entry name" value="RING/U-box"/>
    <property type="match status" value="1"/>
</dbReference>
<evidence type="ECO:0000259" key="9">
    <source>
        <dbReference type="PROSITE" id="PS50135"/>
    </source>
</evidence>
<evidence type="ECO:0000256" key="1">
    <source>
        <dbReference type="ARBA" id="ARBA00022723"/>
    </source>
</evidence>
<dbReference type="SUPFAM" id="SSF48403">
    <property type="entry name" value="Ankyrin repeat"/>
    <property type="match status" value="3"/>
</dbReference>
<feature type="compositionally biased region" description="Polar residues" evidence="8">
    <location>
        <begin position="1034"/>
        <end position="1043"/>
    </location>
</feature>
<feature type="compositionally biased region" description="Acidic residues" evidence="8">
    <location>
        <begin position="1255"/>
        <end position="1266"/>
    </location>
</feature>
<feature type="region of interest" description="Disordered" evidence="8">
    <location>
        <begin position="1032"/>
        <end position="1051"/>
    </location>
</feature>
<reference evidence="10" key="2">
    <citation type="submission" date="2020-11" db="EMBL/GenBank/DDBJ databases">
        <title>Whole genome sequencing of Colletotrichum sp.</title>
        <authorList>
            <person name="Li H."/>
        </authorList>
    </citation>
    <scope>NUCLEOTIDE SEQUENCE</scope>
    <source>
        <strain evidence="10">CkLH20</strain>
    </source>
</reference>
<dbReference type="GO" id="GO:0008270">
    <property type="term" value="F:zinc ion binding"/>
    <property type="evidence" value="ECO:0007669"/>
    <property type="project" value="UniProtKB-KW"/>
</dbReference>
<dbReference type="GeneID" id="62162498"/>
<feature type="repeat" description="ANK" evidence="6">
    <location>
        <begin position="404"/>
        <end position="436"/>
    </location>
</feature>
<keyword evidence="11" id="KW-1185">Reference proteome</keyword>
<feature type="repeat" description="ANK" evidence="6">
    <location>
        <begin position="730"/>
        <end position="762"/>
    </location>
</feature>
<dbReference type="Gene3D" id="3.30.60.90">
    <property type="match status" value="1"/>
</dbReference>
<feature type="domain" description="ZZ-type" evidence="9">
    <location>
        <begin position="1153"/>
        <end position="1210"/>
    </location>
</feature>
<feature type="compositionally biased region" description="Acidic residues" evidence="8">
    <location>
        <begin position="1215"/>
        <end position="1229"/>
    </location>
</feature>
<evidence type="ECO:0000256" key="5">
    <source>
        <dbReference type="ARBA" id="ARBA00023043"/>
    </source>
</evidence>
<keyword evidence="3 7" id="KW-0863">Zinc-finger</keyword>
<name>A0A9P6LK87_9PEZI</name>
<evidence type="ECO:0000256" key="3">
    <source>
        <dbReference type="ARBA" id="ARBA00022771"/>
    </source>
</evidence>
<evidence type="ECO:0000256" key="6">
    <source>
        <dbReference type="PROSITE-ProRule" id="PRU00023"/>
    </source>
</evidence>
<feature type="repeat" description="ANK" evidence="6">
    <location>
        <begin position="515"/>
        <end position="547"/>
    </location>
</feature>
<dbReference type="PROSITE" id="PS50088">
    <property type="entry name" value="ANK_REPEAT"/>
    <property type="match status" value="12"/>
</dbReference>
<dbReference type="PANTHER" id="PTHR24198">
    <property type="entry name" value="ANKYRIN REPEAT AND PROTEIN KINASE DOMAIN-CONTAINING PROTEIN"/>
    <property type="match status" value="1"/>
</dbReference>
<reference evidence="10" key="1">
    <citation type="submission" date="2020-03" db="EMBL/GenBank/DDBJ databases">
        <authorList>
            <person name="He L."/>
        </authorList>
    </citation>
    <scope>NUCLEOTIDE SEQUENCE</scope>
    <source>
        <strain evidence="10">CkLH20</strain>
    </source>
</reference>
<sequence>MLHYHYDIEGSDDSNADIFNRGGIDREAQKLLDAVLAKRTERDKKDSRAPIVFVSHDIGGTIVKKALVIAALNPAKYDDVFGNTTVLSLIGHSENPVKFVVLTEGRDERLETRLSSLSHSINLADFDNFSAAEVLAKSEIKDTEIVDKHVKWLLINKPALASFADKITDLLGTCGSDFGLAQTLVSYAVKYWKEHYRLAGSYKPKEQALHFFENPSLRNLWQQALWVLSNPITRVSKSYLSALPVASITGLTDLVAQHVEAQRGSPTFPVDVDLALVEAAYGEHTAVAQALLDATVHTHGGLSDAILAAAATGNEITLGCLIMAAVRLRGFSWPLGLFQGVALLGLFDTAKLLLTHNIPIPPPGDSYETSILHLAVRGGNAQVVKLLIDAGSNVDAGVVNGESVNTTPLHQASRHGNVDVIQILLAAGANIEARDTYQNTPLIWAVRTGMIQATETLLAAGADVDPWKIEPEKAEPIITSSREPDSPLIWAAEFGHTECARLLLDKGADVKVKKGGRSALWFATLNGHVEICRHLLEKGADVNESSEQYGTLIVELMDQADLDAGKAMDILRLLVKYGANVNAIDAYMDCRRNALSRATVANRKELIEVLLENGAQPDLGAYADCGVLPELGTDVAQTGLYTAVYHGYNEIAKILIERGCNIHLTGQDKASSLHAAYNNPELADFLLEKGADVNGVSNSGTVTHLAIRYSQKDVLKVLLKWKPNLEIEDYGMTALCLACQKRDSEMIELLLEHGANINHRTPDDEYPLKLCCQSNSADAVATILSFRPDLTMTDQGRNSILHDIDQFSPSVDIYKMLLGAGFDINAQNADGETPAMKAAEKGVMGILKLLLARGADTSLSSATHESLLHVAASTGNWEIFKAIIDAGATVHLTKPEGVRETLVYKAASGYRSSDRLQMIQYLIEEAKMPPDEHCPRTQFEYPLHAAASFGNDEIVEYLVEKGADLDASDIMGRTVLHIAAKQCGAGVVDLLLSKGAEPLKQTNIDMIPLHFAAAHEYRPEGLETLVQKLGEPRVQSQDDQNSAEGKEPQMVAENQQASVDINFKDRDGWTALMWAAKTKYLNFDILELLFSYGADPWVQSEENWTPLKIFRFHEPMIGTSEQLEPKEKTRTRPDGTIEEWDDEIQQIEPGDYQPGYQCSYCMTYICGKRWHCLDCSFSYDLCFKCISSKDSLHTHVYSGHTFEAIGIELYVGPDESPERDEGLETVGEEDEKRSSDDDLLQGDGETDDISKILQLDDENNTDSDGD</sequence>
<keyword evidence="4" id="KW-0862">Zinc</keyword>
<feature type="repeat" description="ANK" evidence="6">
    <location>
        <begin position="437"/>
        <end position="465"/>
    </location>
</feature>
<evidence type="ECO:0000256" key="8">
    <source>
        <dbReference type="SAM" id="MobiDB-lite"/>
    </source>
</evidence>
<feature type="repeat" description="ANK" evidence="6">
    <location>
        <begin position="367"/>
        <end position="396"/>
    </location>
</feature>